<reference evidence="2" key="1">
    <citation type="journal article" date="2022" name="Mol. Ecol. Resour.">
        <title>The genomes of chicory, endive, great burdock and yacon provide insights into Asteraceae palaeo-polyploidization history and plant inulin production.</title>
        <authorList>
            <person name="Fan W."/>
            <person name="Wang S."/>
            <person name="Wang H."/>
            <person name="Wang A."/>
            <person name="Jiang F."/>
            <person name="Liu H."/>
            <person name="Zhao H."/>
            <person name="Xu D."/>
            <person name="Zhang Y."/>
        </authorList>
    </citation>
    <scope>NUCLEOTIDE SEQUENCE [LARGE SCALE GENOMIC DNA]</scope>
    <source>
        <strain evidence="2">cv. Yunnan</strain>
    </source>
</reference>
<organism evidence="1 2">
    <name type="scientific">Smallanthus sonchifolius</name>
    <dbReference type="NCBI Taxonomy" id="185202"/>
    <lineage>
        <taxon>Eukaryota</taxon>
        <taxon>Viridiplantae</taxon>
        <taxon>Streptophyta</taxon>
        <taxon>Embryophyta</taxon>
        <taxon>Tracheophyta</taxon>
        <taxon>Spermatophyta</taxon>
        <taxon>Magnoliopsida</taxon>
        <taxon>eudicotyledons</taxon>
        <taxon>Gunneridae</taxon>
        <taxon>Pentapetalae</taxon>
        <taxon>asterids</taxon>
        <taxon>campanulids</taxon>
        <taxon>Asterales</taxon>
        <taxon>Asteraceae</taxon>
        <taxon>Asteroideae</taxon>
        <taxon>Heliantheae alliance</taxon>
        <taxon>Millerieae</taxon>
        <taxon>Smallanthus</taxon>
    </lineage>
</organism>
<protein>
    <submittedName>
        <fullName evidence="1">Uncharacterized protein</fullName>
    </submittedName>
</protein>
<keyword evidence="2" id="KW-1185">Reference proteome</keyword>
<dbReference type="EMBL" id="CM042028">
    <property type="protein sequence ID" value="KAI3799957.1"/>
    <property type="molecule type" value="Genomic_DNA"/>
</dbReference>
<name>A0ACB9HVV3_9ASTR</name>
<reference evidence="1 2" key="2">
    <citation type="journal article" date="2022" name="Mol. Ecol. Resour.">
        <title>The genomes of chicory, endive, great burdock and yacon provide insights into Asteraceae paleo-polyploidization history and plant inulin production.</title>
        <authorList>
            <person name="Fan W."/>
            <person name="Wang S."/>
            <person name="Wang H."/>
            <person name="Wang A."/>
            <person name="Jiang F."/>
            <person name="Liu H."/>
            <person name="Zhao H."/>
            <person name="Xu D."/>
            <person name="Zhang Y."/>
        </authorList>
    </citation>
    <scope>NUCLEOTIDE SEQUENCE [LARGE SCALE GENOMIC DNA]</scope>
    <source>
        <strain evidence="2">cv. Yunnan</strain>
        <tissue evidence="1">Leaves</tissue>
    </source>
</reference>
<evidence type="ECO:0000313" key="2">
    <source>
        <dbReference type="Proteomes" id="UP001056120"/>
    </source>
</evidence>
<accession>A0ACB9HVV3</accession>
<gene>
    <name evidence="1" type="ORF">L1987_35263</name>
</gene>
<dbReference type="Proteomes" id="UP001056120">
    <property type="component" value="Linkage Group LG11"/>
</dbReference>
<proteinExistence type="predicted"/>
<evidence type="ECO:0000313" key="1">
    <source>
        <dbReference type="EMBL" id="KAI3799957.1"/>
    </source>
</evidence>
<comment type="caution">
    <text evidence="1">The sequence shown here is derived from an EMBL/GenBank/DDBJ whole genome shotgun (WGS) entry which is preliminary data.</text>
</comment>
<sequence>MYKSLEKSNFPFEHCWYLLKEQPKWISRSTKDVPKEKKKMVPSPTTTPSPTRNVIENEIIELDRPMGRKAEKRKRKAHGMQAEDIIELRKMKYALLEESLSQEKEFYRLKAEKMEYDKAKEEKRLHLEDERLRLETEKLKIEAEKINLAKKESDERIMMMDVSVMPELQRLYIDKLQREIMMRDSHA</sequence>